<feature type="transmembrane region" description="Helical" evidence="1">
    <location>
        <begin position="12"/>
        <end position="30"/>
    </location>
</feature>
<proteinExistence type="predicted"/>
<dbReference type="AlphaFoldDB" id="A0A085VF22"/>
<comment type="caution">
    <text evidence="2">The sequence shown here is derived from an EMBL/GenBank/DDBJ whole genome shotgun (WGS) entry which is preliminary data.</text>
</comment>
<keyword evidence="1" id="KW-1133">Transmembrane helix</keyword>
<dbReference type="PATRIC" id="fig|317.174.peg.939"/>
<organism evidence="2 3">
    <name type="scientific">Pseudomonas syringae</name>
    <dbReference type="NCBI Taxonomy" id="317"/>
    <lineage>
        <taxon>Bacteria</taxon>
        <taxon>Pseudomonadati</taxon>
        <taxon>Pseudomonadota</taxon>
        <taxon>Gammaproteobacteria</taxon>
        <taxon>Pseudomonadales</taxon>
        <taxon>Pseudomonadaceae</taxon>
        <taxon>Pseudomonas</taxon>
    </lineage>
</organism>
<evidence type="ECO:0000313" key="3">
    <source>
        <dbReference type="Proteomes" id="UP000028643"/>
    </source>
</evidence>
<dbReference type="Proteomes" id="UP000028643">
    <property type="component" value="Unassembled WGS sequence"/>
</dbReference>
<evidence type="ECO:0000256" key="1">
    <source>
        <dbReference type="SAM" id="Phobius"/>
    </source>
</evidence>
<evidence type="ECO:0000313" key="2">
    <source>
        <dbReference type="EMBL" id="KFE54035.1"/>
    </source>
</evidence>
<gene>
    <name evidence="2" type="ORF">IV02_04620</name>
</gene>
<name>A0A085VF22_PSESX</name>
<reference evidence="2 3" key="1">
    <citation type="submission" date="2014-07" db="EMBL/GenBank/DDBJ databases">
        <title>Draft Genome Sequences of Environmental Pseudomonas syringae strains.</title>
        <authorList>
            <person name="Baltrus D.A."/>
            <person name="Berge O."/>
            <person name="Morris C."/>
        </authorList>
    </citation>
    <scope>NUCLEOTIDE SEQUENCE [LARGE SCALE GENOMIC DNA]</scope>
    <source>
        <strain evidence="2 3">CEB003</strain>
    </source>
</reference>
<dbReference type="EMBL" id="JPQT01000063">
    <property type="protein sequence ID" value="KFE54035.1"/>
    <property type="molecule type" value="Genomic_DNA"/>
</dbReference>
<protein>
    <submittedName>
        <fullName evidence="2">Uncharacterized protein</fullName>
    </submittedName>
</protein>
<sequence>MHKDIQSIQQYHATIFMIIEFITYLSVSILRCDFNYSFVQLRQVFKAFDFLFHNNTNGYESNYIK</sequence>
<keyword evidence="1" id="KW-0472">Membrane</keyword>
<accession>A0A085VF22</accession>
<keyword evidence="1" id="KW-0812">Transmembrane</keyword>